<evidence type="ECO:0000313" key="2">
    <source>
        <dbReference type="Proteomes" id="UP000050525"/>
    </source>
</evidence>
<sequence>MQTDLRDPVSQSAASLHAGTQAQLFLPYAGVSASLTPALYSVPDCLARALLILLEDKGTAEGKLTLFKSWLPFPECCYTKVHKAEAPRNDVPCPLGL</sequence>
<protein>
    <submittedName>
        <fullName evidence="1">Uncharacterized protein</fullName>
    </submittedName>
</protein>
<reference evidence="1 2" key="1">
    <citation type="journal article" date="2012" name="Genome Biol.">
        <title>Sequencing three crocodilian genomes to illuminate the evolution of archosaurs and amniotes.</title>
        <authorList>
            <person name="St John J.A."/>
            <person name="Braun E.L."/>
            <person name="Isberg S.R."/>
            <person name="Miles L.G."/>
            <person name="Chong A.Y."/>
            <person name="Gongora J."/>
            <person name="Dalzell P."/>
            <person name="Moran C."/>
            <person name="Bed'hom B."/>
            <person name="Abzhanov A."/>
            <person name="Burgess S.C."/>
            <person name="Cooksey A.M."/>
            <person name="Castoe T.A."/>
            <person name="Crawford N.G."/>
            <person name="Densmore L.D."/>
            <person name="Drew J.C."/>
            <person name="Edwards S.V."/>
            <person name="Faircloth B.C."/>
            <person name="Fujita M.K."/>
            <person name="Greenwold M.J."/>
            <person name="Hoffmann F.G."/>
            <person name="Howard J.M."/>
            <person name="Iguchi T."/>
            <person name="Janes D.E."/>
            <person name="Khan S.Y."/>
            <person name="Kohno S."/>
            <person name="de Koning A.J."/>
            <person name="Lance S.L."/>
            <person name="McCarthy F.M."/>
            <person name="McCormack J.E."/>
            <person name="Merchant M.E."/>
            <person name="Peterson D.G."/>
            <person name="Pollock D.D."/>
            <person name="Pourmand N."/>
            <person name="Raney B.J."/>
            <person name="Roessler K.A."/>
            <person name="Sanford J.R."/>
            <person name="Sawyer R.H."/>
            <person name="Schmidt C.J."/>
            <person name="Triplett E.W."/>
            <person name="Tuberville T.D."/>
            <person name="Venegas-Anaya M."/>
            <person name="Howard J.T."/>
            <person name="Jarvis E.D."/>
            <person name="Guillette L.J.Jr."/>
            <person name="Glenn T.C."/>
            <person name="Green R.E."/>
            <person name="Ray D.A."/>
        </authorList>
    </citation>
    <scope>NUCLEOTIDE SEQUENCE [LARGE SCALE GENOMIC DNA]</scope>
    <source>
        <strain evidence="1">KSC_2009_1</strain>
    </source>
</reference>
<proteinExistence type="predicted"/>
<organism evidence="1 2">
    <name type="scientific">Alligator mississippiensis</name>
    <name type="common">American alligator</name>
    <dbReference type="NCBI Taxonomy" id="8496"/>
    <lineage>
        <taxon>Eukaryota</taxon>
        <taxon>Metazoa</taxon>
        <taxon>Chordata</taxon>
        <taxon>Craniata</taxon>
        <taxon>Vertebrata</taxon>
        <taxon>Euteleostomi</taxon>
        <taxon>Archelosauria</taxon>
        <taxon>Archosauria</taxon>
        <taxon>Crocodylia</taxon>
        <taxon>Alligatoridae</taxon>
        <taxon>Alligatorinae</taxon>
        <taxon>Alligator</taxon>
    </lineage>
</organism>
<accession>A0A151M9U2</accession>
<dbReference type="EMBL" id="AKHW03006295">
    <property type="protein sequence ID" value="KYO21296.1"/>
    <property type="molecule type" value="Genomic_DNA"/>
</dbReference>
<gene>
    <name evidence="1" type="ORF">Y1Q_0001544</name>
</gene>
<name>A0A151M9U2_ALLMI</name>
<dbReference type="AlphaFoldDB" id="A0A151M9U2"/>
<keyword evidence="2" id="KW-1185">Reference proteome</keyword>
<evidence type="ECO:0000313" key="1">
    <source>
        <dbReference type="EMBL" id="KYO21296.1"/>
    </source>
</evidence>
<comment type="caution">
    <text evidence="1">The sequence shown here is derived from an EMBL/GenBank/DDBJ whole genome shotgun (WGS) entry which is preliminary data.</text>
</comment>
<dbReference type="Proteomes" id="UP000050525">
    <property type="component" value="Unassembled WGS sequence"/>
</dbReference>